<dbReference type="EMBL" id="UOEI01000339">
    <property type="protein sequence ID" value="VAW02722.1"/>
    <property type="molecule type" value="Genomic_DNA"/>
</dbReference>
<reference evidence="5" key="1">
    <citation type="submission" date="2018-06" db="EMBL/GenBank/DDBJ databases">
        <authorList>
            <person name="Zhirakovskaya E."/>
        </authorList>
    </citation>
    <scope>NUCLEOTIDE SEQUENCE</scope>
</reference>
<organism evidence="5">
    <name type="scientific">hydrothermal vent metagenome</name>
    <dbReference type="NCBI Taxonomy" id="652676"/>
    <lineage>
        <taxon>unclassified sequences</taxon>
        <taxon>metagenomes</taxon>
        <taxon>ecological metagenomes</taxon>
    </lineage>
</organism>
<dbReference type="PIRSF" id="PIRSF003073">
    <property type="entry name" value="DNAC_TnpB_IstB"/>
    <property type="match status" value="1"/>
</dbReference>
<protein>
    <submittedName>
        <fullName evidence="5">Mobile element protein</fullName>
    </submittedName>
</protein>
<evidence type="ECO:0000313" key="5">
    <source>
        <dbReference type="EMBL" id="VAW02722.1"/>
    </source>
</evidence>
<name>A0A3B0SK38_9ZZZZ</name>
<dbReference type="InterPro" id="IPR002611">
    <property type="entry name" value="IstB_ATP-bd"/>
</dbReference>
<dbReference type="Pfam" id="PF01695">
    <property type="entry name" value="IstB_IS21"/>
    <property type="match status" value="1"/>
</dbReference>
<evidence type="ECO:0000259" key="4">
    <source>
        <dbReference type="SMART" id="SM00382"/>
    </source>
</evidence>
<dbReference type="PANTHER" id="PTHR30050">
    <property type="entry name" value="CHROMOSOMAL REPLICATION INITIATOR PROTEIN DNAA"/>
    <property type="match status" value="1"/>
</dbReference>
<sequence>MTRRHQLETTLRTLKLSGMLDTLEARLLQAQAGDLGHVEFLQVLCEDEIARREATAVDRRIRQARFETPTTLEEFDFTYNPKIPAATIRDLATLRFVDAGASVILCGPVGVGKTHIAQALAHQACRRGHTAVFTKTSRLLADLAGGHADLTWALRLRRWAKPDILILDDFAMRDFTGPQADDLYELVTERAGRSFIITSNRTPEHWYPLFPNPVVAESVLDRIINTAHHIHLDGRSYRPTQRPKGGATD</sequence>
<dbReference type="InterPro" id="IPR027417">
    <property type="entry name" value="P-loop_NTPase"/>
</dbReference>
<accession>A0A3B0SK38</accession>
<dbReference type="SUPFAM" id="SSF52540">
    <property type="entry name" value="P-loop containing nucleoside triphosphate hydrolases"/>
    <property type="match status" value="1"/>
</dbReference>
<proteinExistence type="inferred from homology"/>
<dbReference type="InterPro" id="IPR028350">
    <property type="entry name" value="DNAC/IstB-like"/>
</dbReference>
<dbReference type="GO" id="GO:0006260">
    <property type="term" value="P:DNA replication"/>
    <property type="evidence" value="ECO:0007669"/>
    <property type="project" value="TreeGrafter"/>
</dbReference>
<gene>
    <name evidence="5" type="ORF">MNBD_ACTINO01-1648</name>
</gene>
<dbReference type="GO" id="GO:0005524">
    <property type="term" value="F:ATP binding"/>
    <property type="evidence" value="ECO:0007669"/>
    <property type="project" value="UniProtKB-KW"/>
</dbReference>
<dbReference type="InterPro" id="IPR003593">
    <property type="entry name" value="AAA+_ATPase"/>
</dbReference>
<evidence type="ECO:0000256" key="3">
    <source>
        <dbReference type="ARBA" id="ARBA00022840"/>
    </source>
</evidence>
<dbReference type="PANTHER" id="PTHR30050:SF4">
    <property type="entry name" value="ATP-BINDING PROTEIN RV3427C IN INSERTION SEQUENCE-RELATED"/>
    <property type="match status" value="1"/>
</dbReference>
<feature type="domain" description="AAA+ ATPase" evidence="4">
    <location>
        <begin position="99"/>
        <end position="231"/>
    </location>
</feature>
<comment type="similarity">
    <text evidence="1">Belongs to the IS21/IS1162 putative ATP-binding protein family.</text>
</comment>
<keyword evidence="3" id="KW-0067">ATP-binding</keyword>
<evidence type="ECO:0000256" key="2">
    <source>
        <dbReference type="ARBA" id="ARBA00022741"/>
    </source>
</evidence>
<dbReference type="NCBIfam" id="NF038214">
    <property type="entry name" value="IS21_help_AAA"/>
    <property type="match status" value="1"/>
</dbReference>
<dbReference type="AlphaFoldDB" id="A0A3B0SK38"/>
<dbReference type="InterPro" id="IPR047661">
    <property type="entry name" value="IstB"/>
</dbReference>
<dbReference type="CDD" id="cd00009">
    <property type="entry name" value="AAA"/>
    <property type="match status" value="1"/>
</dbReference>
<dbReference type="SMART" id="SM00382">
    <property type="entry name" value="AAA"/>
    <property type="match status" value="1"/>
</dbReference>
<keyword evidence="2" id="KW-0547">Nucleotide-binding</keyword>
<evidence type="ECO:0000256" key="1">
    <source>
        <dbReference type="ARBA" id="ARBA00008059"/>
    </source>
</evidence>
<dbReference type="Gene3D" id="3.40.50.300">
    <property type="entry name" value="P-loop containing nucleotide triphosphate hydrolases"/>
    <property type="match status" value="1"/>
</dbReference>